<sequence length="111" mass="12520">MSWIEPPRCPLCGAEIRICPTNYDRWVGLALVELPAKEVPERYRWRLTPLRGPSRVTTDVVAVRVRGVDPLPGDLVVPVHRMLCFPHEEIAEAEPRGAGDQRAPRGRSTEE</sequence>
<keyword evidence="2" id="KW-1185">Reference proteome</keyword>
<accession>A0ACD5AHE1</accession>
<proteinExistence type="predicted"/>
<dbReference type="EMBL" id="CP146022">
    <property type="protein sequence ID" value="WWQ66638.1"/>
    <property type="molecule type" value="Genomic_DNA"/>
</dbReference>
<gene>
    <name evidence="1" type="ORF">V2W30_27080</name>
</gene>
<reference evidence="1" key="1">
    <citation type="journal article" date="2025" name="Int. J. Syst. Evol. Microbiol.">
        <title>Streptomyces citrinus sp. nov., with yellow diffusible pigment.</title>
        <authorList>
            <person name="He Y."/>
            <person name="Yang E."/>
            <person name="Xu J."/>
            <person name="Sun Y."/>
            <person name="Sun L."/>
        </authorList>
    </citation>
    <scope>NUCLEOTIDE SEQUENCE</scope>
    <source>
        <strain evidence="1">Q6</strain>
    </source>
</reference>
<dbReference type="Proteomes" id="UP001432251">
    <property type="component" value="Chromosome"/>
</dbReference>
<evidence type="ECO:0000313" key="2">
    <source>
        <dbReference type="Proteomes" id="UP001432251"/>
    </source>
</evidence>
<evidence type="ECO:0000313" key="1">
    <source>
        <dbReference type="EMBL" id="WWQ66638.1"/>
    </source>
</evidence>
<protein>
    <submittedName>
        <fullName evidence="1">DUF6083 domain-containing protein</fullName>
    </submittedName>
</protein>
<organism evidence="1 2">
    <name type="scientific">Streptomyces citrinus</name>
    <dbReference type="NCBI Taxonomy" id="3118173"/>
    <lineage>
        <taxon>Bacteria</taxon>
        <taxon>Bacillati</taxon>
        <taxon>Actinomycetota</taxon>
        <taxon>Actinomycetes</taxon>
        <taxon>Kitasatosporales</taxon>
        <taxon>Streptomycetaceae</taxon>
        <taxon>Streptomyces</taxon>
    </lineage>
</organism>
<name>A0ACD5AHE1_9ACTN</name>